<accession>A0A2N9L874</accession>
<keyword evidence="2" id="KW-0902">Two-component regulatory system</keyword>
<organism evidence="10 11">
    <name type="scientific">Candidatus Sulfuritelmatomonas gaucii</name>
    <dbReference type="NCBI Taxonomy" id="2043161"/>
    <lineage>
        <taxon>Bacteria</taxon>
        <taxon>Pseudomonadati</taxon>
        <taxon>Acidobacteriota</taxon>
        <taxon>Terriglobia</taxon>
        <taxon>Terriglobales</taxon>
        <taxon>Acidobacteriaceae</taxon>
        <taxon>Candidatus Sulfuritelmatomonas</taxon>
    </lineage>
</organism>
<feature type="DNA-binding region" description="OmpR/PhoB-type" evidence="7">
    <location>
        <begin position="125"/>
        <end position="223"/>
    </location>
</feature>
<dbReference type="Pfam" id="PF00486">
    <property type="entry name" value="Trans_reg_C"/>
    <property type="match status" value="1"/>
</dbReference>
<evidence type="ECO:0000313" key="11">
    <source>
        <dbReference type="Proteomes" id="UP000239735"/>
    </source>
</evidence>
<dbReference type="CDD" id="cd00383">
    <property type="entry name" value="trans_reg_C"/>
    <property type="match status" value="1"/>
</dbReference>
<dbReference type="OrthoDB" id="9790454at2"/>
<dbReference type="PANTHER" id="PTHR48111">
    <property type="entry name" value="REGULATOR OF RPOS"/>
    <property type="match status" value="1"/>
</dbReference>
<dbReference type="FunFam" id="3.40.50.2300:FF:000001">
    <property type="entry name" value="DNA-binding response regulator PhoB"/>
    <property type="match status" value="1"/>
</dbReference>
<keyword evidence="4 7" id="KW-0238">DNA-binding</keyword>
<dbReference type="InterPro" id="IPR039420">
    <property type="entry name" value="WalR-like"/>
</dbReference>
<dbReference type="EMBL" id="OKRB01000078">
    <property type="protein sequence ID" value="SPE19175.1"/>
    <property type="molecule type" value="Genomic_DNA"/>
</dbReference>
<dbReference type="Gene3D" id="6.10.250.690">
    <property type="match status" value="1"/>
</dbReference>
<dbReference type="PROSITE" id="PS50110">
    <property type="entry name" value="RESPONSE_REGULATORY"/>
    <property type="match status" value="1"/>
</dbReference>
<evidence type="ECO:0000256" key="7">
    <source>
        <dbReference type="PROSITE-ProRule" id="PRU01091"/>
    </source>
</evidence>
<feature type="modified residue" description="4-aspartylphosphate" evidence="6">
    <location>
        <position position="53"/>
    </location>
</feature>
<dbReference type="InterPro" id="IPR011006">
    <property type="entry name" value="CheY-like_superfamily"/>
</dbReference>
<evidence type="ECO:0000313" key="10">
    <source>
        <dbReference type="EMBL" id="SPE19175.1"/>
    </source>
</evidence>
<dbReference type="GO" id="GO:0006355">
    <property type="term" value="P:regulation of DNA-templated transcription"/>
    <property type="evidence" value="ECO:0007669"/>
    <property type="project" value="InterPro"/>
</dbReference>
<dbReference type="GO" id="GO:0000156">
    <property type="term" value="F:phosphorelay response regulator activity"/>
    <property type="evidence" value="ECO:0007669"/>
    <property type="project" value="TreeGrafter"/>
</dbReference>
<dbReference type="SMART" id="SM00448">
    <property type="entry name" value="REC"/>
    <property type="match status" value="1"/>
</dbReference>
<dbReference type="Gene3D" id="3.40.50.2300">
    <property type="match status" value="1"/>
</dbReference>
<feature type="domain" description="OmpR/PhoB-type" evidence="9">
    <location>
        <begin position="125"/>
        <end position="223"/>
    </location>
</feature>
<dbReference type="InterPro" id="IPR001867">
    <property type="entry name" value="OmpR/PhoB-type_DNA-bd"/>
</dbReference>
<dbReference type="GO" id="GO:0005829">
    <property type="term" value="C:cytosol"/>
    <property type="evidence" value="ECO:0007669"/>
    <property type="project" value="TreeGrafter"/>
</dbReference>
<gene>
    <name evidence="10" type="primary">kdpE</name>
    <name evidence="10" type="ORF">SBA5_220021</name>
</gene>
<evidence type="ECO:0000259" key="9">
    <source>
        <dbReference type="PROSITE" id="PS51755"/>
    </source>
</evidence>
<keyword evidence="1 6" id="KW-0597">Phosphoprotein</keyword>
<dbReference type="Gene3D" id="1.10.10.10">
    <property type="entry name" value="Winged helix-like DNA-binding domain superfamily/Winged helix DNA-binding domain"/>
    <property type="match status" value="1"/>
</dbReference>
<reference evidence="11" key="1">
    <citation type="submission" date="2018-02" db="EMBL/GenBank/DDBJ databases">
        <authorList>
            <person name="Hausmann B."/>
        </authorList>
    </citation>
    <scope>NUCLEOTIDE SEQUENCE [LARGE SCALE GENOMIC DNA]</scope>
    <source>
        <strain evidence="11">Peat soil MAG SbA5</strain>
    </source>
</reference>
<evidence type="ECO:0000256" key="2">
    <source>
        <dbReference type="ARBA" id="ARBA00023012"/>
    </source>
</evidence>
<feature type="domain" description="Response regulatory" evidence="8">
    <location>
        <begin position="4"/>
        <end position="117"/>
    </location>
</feature>
<dbReference type="AlphaFoldDB" id="A0A2N9L874"/>
<dbReference type="CDD" id="cd17574">
    <property type="entry name" value="REC_OmpR"/>
    <property type="match status" value="1"/>
</dbReference>
<dbReference type="GO" id="GO:0032993">
    <property type="term" value="C:protein-DNA complex"/>
    <property type="evidence" value="ECO:0007669"/>
    <property type="project" value="TreeGrafter"/>
</dbReference>
<evidence type="ECO:0000259" key="8">
    <source>
        <dbReference type="PROSITE" id="PS50110"/>
    </source>
</evidence>
<dbReference type="SMART" id="SM00862">
    <property type="entry name" value="Trans_reg_C"/>
    <property type="match status" value="1"/>
</dbReference>
<dbReference type="InterPro" id="IPR036388">
    <property type="entry name" value="WH-like_DNA-bd_sf"/>
</dbReference>
<dbReference type="SUPFAM" id="SSF52172">
    <property type="entry name" value="CheY-like"/>
    <property type="match status" value="1"/>
</dbReference>
<evidence type="ECO:0000256" key="5">
    <source>
        <dbReference type="ARBA" id="ARBA00023163"/>
    </source>
</evidence>
<proteinExistence type="predicted"/>
<keyword evidence="5" id="KW-0804">Transcription</keyword>
<dbReference type="Proteomes" id="UP000239735">
    <property type="component" value="Unassembled WGS sequence"/>
</dbReference>
<evidence type="ECO:0000256" key="3">
    <source>
        <dbReference type="ARBA" id="ARBA00023015"/>
    </source>
</evidence>
<sequence>MPGRILVIDDESQITRVLRAALSAQGYDVRTANDPEEGLRVFRDWPPDLVITDLMMPGMSGVEVCRVIRSRATTPVLVLSVREHERSKVEALDAGADDYVTKPFSIQELLARVRAHLRRAPERTTNAIETGDFVVDSNAHTITVQAKPVHLTPKEFDLLVHLARNPGKVMTHRALLSAVWGAQAAHQPEYLRVFIGQVRKKLENETGRQYIQTEPWVGYRFIPEGWIGNEE</sequence>
<evidence type="ECO:0000256" key="1">
    <source>
        <dbReference type="ARBA" id="ARBA00022553"/>
    </source>
</evidence>
<dbReference type="PANTHER" id="PTHR48111:SF50">
    <property type="entry name" value="KDP OPERON TRANSCRIPTIONAL REGULATORY PROTEIN KDPE"/>
    <property type="match status" value="1"/>
</dbReference>
<keyword evidence="3" id="KW-0805">Transcription regulation</keyword>
<name>A0A2N9L874_9BACT</name>
<protein>
    <submittedName>
        <fullName evidence="10">DNA-binding response regulator in two-component regulatory system with KdpD</fullName>
    </submittedName>
</protein>
<dbReference type="Pfam" id="PF00072">
    <property type="entry name" value="Response_reg"/>
    <property type="match status" value="1"/>
</dbReference>
<dbReference type="InterPro" id="IPR001789">
    <property type="entry name" value="Sig_transdc_resp-reg_receiver"/>
</dbReference>
<evidence type="ECO:0000256" key="6">
    <source>
        <dbReference type="PROSITE-ProRule" id="PRU00169"/>
    </source>
</evidence>
<evidence type="ECO:0000256" key="4">
    <source>
        <dbReference type="ARBA" id="ARBA00023125"/>
    </source>
</evidence>
<dbReference type="GO" id="GO:0000976">
    <property type="term" value="F:transcription cis-regulatory region binding"/>
    <property type="evidence" value="ECO:0007669"/>
    <property type="project" value="TreeGrafter"/>
</dbReference>
<dbReference type="PROSITE" id="PS51755">
    <property type="entry name" value="OMPR_PHOB"/>
    <property type="match status" value="1"/>
</dbReference>